<dbReference type="Proteomes" id="UP001224392">
    <property type="component" value="Unassembled WGS sequence"/>
</dbReference>
<dbReference type="InterPro" id="IPR009056">
    <property type="entry name" value="Cyt_c-like_dom"/>
</dbReference>
<feature type="domain" description="Cytochrome c" evidence="6">
    <location>
        <begin position="431"/>
        <end position="604"/>
    </location>
</feature>
<dbReference type="InterPro" id="IPR051395">
    <property type="entry name" value="Cytochrome_c_Peroxidase/MauG"/>
</dbReference>
<evidence type="ECO:0000259" key="6">
    <source>
        <dbReference type="PROSITE" id="PS51007"/>
    </source>
</evidence>
<feature type="signal peptide" evidence="5">
    <location>
        <begin position="1"/>
        <end position="23"/>
    </location>
</feature>
<evidence type="ECO:0000256" key="1">
    <source>
        <dbReference type="ARBA" id="ARBA00022617"/>
    </source>
</evidence>
<dbReference type="PANTHER" id="PTHR30600">
    <property type="entry name" value="CYTOCHROME C PEROXIDASE-RELATED"/>
    <property type="match status" value="1"/>
</dbReference>
<evidence type="ECO:0000256" key="5">
    <source>
        <dbReference type="SAM" id="SignalP"/>
    </source>
</evidence>
<keyword evidence="8" id="KW-1185">Reference proteome</keyword>
<feature type="chain" id="PRO_5045871657" description="Cytochrome c domain-containing protein" evidence="5">
    <location>
        <begin position="24"/>
        <end position="863"/>
    </location>
</feature>
<evidence type="ECO:0000313" key="7">
    <source>
        <dbReference type="EMBL" id="GMG88371.1"/>
    </source>
</evidence>
<evidence type="ECO:0000256" key="2">
    <source>
        <dbReference type="ARBA" id="ARBA00022723"/>
    </source>
</evidence>
<keyword evidence="1 4" id="KW-0349">Heme</keyword>
<dbReference type="Gene3D" id="1.10.760.10">
    <property type="entry name" value="Cytochrome c-like domain"/>
    <property type="match status" value="1"/>
</dbReference>
<dbReference type="PROSITE" id="PS51007">
    <property type="entry name" value="CYTC"/>
    <property type="match status" value="1"/>
</dbReference>
<dbReference type="SUPFAM" id="SSF46626">
    <property type="entry name" value="Cytochrome c"/>
    <property type="match status" value="1"/>
</dbReference>
<protein>
    <recommendedName>
        <fullName evidence="6">Cytochrome c domain-containing protein</fullName>
    </recommendedName>
</protein>
<dbReference type="PANTHER" id="PTHR30600:SF9">
    <property type="entry name" value="BLR7738 PROTEIN"/>
    <property type="match status" value="1"/>
</dbReference>
<keyword evidence="2 4" id="KW-0479">Metal-binding</keyword>
<dbReference type="EMBL" id="BSYJ01000006">
    <property type="protein sequence ID" value="GMG88371.1"/>
    <property type="molecule type" value="Genomic_DNA"/>
</dbReference>
<proteinExistence type="predicted"/>
<reference evidence="7 8" key="1">
    <citation type="submission" date="2023-04" db="EMBL/GenBank/DDBJ databases">
        <title>Marinobulbifer ophiurae gen. nov., sp. Nov., isolate from tissue of brittle star Ophioplocus japonicus.</title>
        <authorList>
            <person name="Kawano K."/>
            <person name="Sawayama S."/>
            <person name="Nakagawa S."/>
        </authorList>
    </citation>
    <scope>NUCLEOTIDE SEQUENCE [LARGE SCALE GENOMIC DNA]</scope>
    <source>
        <strain evidence="7 8">NKW57</strain>
    </source>
</reference>
<gene>
    <name evidence="7" type="ORF">MNKW57_26920</name>
</gene>
<accession>A0ABQ6M1Y9</accession>
<organism evidence="7 8">
    <name type="scientific">Biformimicrobium ophioploci</name>
    <dbReference type="NCBI Taxonomy" id="3036711"/>
    <lineage>
        <taxon>Bacteria</taxon>
        <taxon>Pseudomonadati</taxon>
        <taxon>Pseudomonadota</taxon>
        <taxon>Gammaproteobacteria</taxon>
        <taxon>Cellvibrionales</taxon>
        <taxon>Microbulbiferaceae</taxon>
        <taxon>Biformimicrobium</taxon>
    </lineage>
</organism>
<sequence>MIRTHTPILGAALATLFAMTTHSQPLPGYQSYNGVTNDVGPDLATVIEYDATKAACDQYQSDLDQYLIDNDATLSQLSDIEDNLGVMSDREQYIVDNFVDVYDEATVLRCGKYLYFYGHFDTTGAPKVMFNWMLQYFDDFFGPGMSKFGMYEDPNPIATIPAPASDPSIGPRQLPVGIAHSSGDFGTWDPVTQPNGGPIEVYSFTCSACHFKKMTDGNYAVGIGNTEYDYAKMTGAQAQLPLSVIFGLPAEAHDPDGLLGTLADAIAVSDQKYGLNAARDAFLDGPDSVNGVIEAGSQPDELTSIQFTAEEQKRFWATWSGVLDFLIRPMQDDGVHSNTRIMNTNGIPIDEVVHKQHGLQQRQGLSWNGGAYDLIQFVRGFITITPSDPEVPENREEYNYWVKEYRYMPLVRYIESLDEPDLPIDRVFDAAAAKRGEAIFDHNCTSCHNGPGGETSRPYDHAEVGVETSHADIMAPFWDPTAFGGAGGWENGISVVAERFPAGVTGEVTRQVKAPRFIAMWDNDRLLHNGAVGGLEELLTCTSERSSYAEVIPYVDEATGATVIPTLEEHFADNPFFDNKGHEFGCSFSAQDKADLIAFIETFRTSRDVGNRYNGQWDSVCHPKNNGGSQVINLTFTNGKRMDLLAKHYSDDNCQVYDTGLVKNPSHGLSWEMEVGSEFINSRGYLSHNVTYTKPDGTIAEDVIAIEGDQLANAEEGDPEPRGLFVRERTDYPGLNGLWLNDYCTAENTRELLSIRDGVRVNKTVTYNAPGCTGGVLSMVNDSAWSFEDPKWTLVGTHDTWSQSSPKYNMVLKMQSLEGAGNWTQWVNVTETTLHAMFNNYFAASVNGNGEHYTRVYNINTAE</sequence>
<evidence type="ECO:0000256" key="4">
    <source>
        <dbReference type="PROSITE-ProRule" id="PRU00433"/>
    </source>
</evidence>
<keyword evidence="3 4" id="KW-0408">Iron</keyword>
<comment type="caution">
    <text evidence="7">The sequence shown here is derived from an EMBL/GenBank/DDBJ whole genome shotgun (WGS) entry which is preliminary data.</text>
</comment>
<dbReference type="InterPro" id="IPR036909">
    <property type="entry name" value="Cyt_c-like_dom_sf"/>
</dbReference>
<name>A0ABQ6M1Y9_9GAMM</name>
<evidence type="ECO:0000256" key="3">
    <source>
        <dbReference type="ARBA" id="ARBA00023004"/>
    </source>
</evidence>
<keyword evidence="5" id="KW-0732">Signal</keyword>
<evidence type="ECO:0000313" key="8">
    <source>
        <dbReference type="Proteomes" id="UP001224392"/>
    </source>
</evidence>